<evidence type="ECO:0000313" key="2">
    <source>
        <dbReference type="Proteomes" id="UP000276133"/>
    </source>
</evidence>
<name>A0A3M7SGQ4_BRAPC</name>
<keyword evidence="2" id="KW-1185">Reference proteome</keyword>
<dbReference type="Proteomes" id="UP000276133">
    <property type="component" value="Unassembled WGS sequence"/>
</dbReference>
<proteinExistence type="predicted"/>
<dbReference type="AlphaFoldDB" id="A0A3M7SGQ4"/>
<accession>A0A3M7SGQ4</accession>
<evidence type="ECO:0008006" key="3">
    <source>
        <dbReference type="Google" id="ProtNLM"/>
    </source>
</evidence>
<evidence type="ECO:0000313" key="1">
    <source>
        <dbReference type="EMBL" id="RNA34740.1"/>
    </source>
</evidence>
<comment type="caution">
    <text evidence="1">The sequence shown here is derived from an EMBL/GenBank/DDBJ whole genome shotgun (WGS) entry which is preliminary data.</text>
</comment>
<reference evidence="1 2" key="1">
    <citation type="journal article" date="2018" name="Sci. Rep.">
        <title>Genomic signatures of local adaptation to the degree of environmental predictability in rotifers.</title>
        <authorList>
            <person name="Franch-Gras L."/>
            <person name="Hahn C."/>
            <person name="Garcia-Roger E.M."/>
            <person name="Carmona M.J."/>
            <person name="Serra M."/>
            <person name="Gomez A."/>
        </authorList>
    </citation>
    <scope>NUCLEOTIDE SEQUENCE [LARGE SCALE GENOMIC DNA]</scope>
    <source>
        <strain evidence="1">HYR1</strain>
    </source>
</reference>
<organism evidence="1 2">
    <name type="scientific">Brachionus plicatilis</name>
    <name type="common">Marine rotifer</name>
    <name type="synonym">Brachionus muelleri</name>
    <dbReference type="NCBI Taxonomy" id="10195"/>
    <lineage>
        <taxon>Eukaryota</taxon>
        <taxon>Metazoa</taxon>
        <taxon>Spiralia</taxon>
        <taxon>Gnathifera</taxon>
        <taxon>Rotifera</taxon>
        <taxon>Eurotatoria</taxon>
        <taxon>Monogononta</taxon>
        <taxon>Pseudotrocha</taxon>
        <taxon>Ploima</taxon>
        <taxon>Brachionidae</taxon>
        <taxon>Brachionus</taxon>
    </lineage>
</organism>
<dbReference type="EMBL" id="REGN01001424">
    <property type="protein sequence ID" value="RNA34740.1"/>
    <property type="molecule type" value="Genomic_DNA"/>
</dbReference>
<gene>
    <name evidence="1" type="ORF">BpHYR1_050199</name>
</gene>
<protein>
    <recommendedName>
        <fullName evidence="3">RNA-directed DNA polymerase from mobile element jockey-like</fullName>
    </recommendedName>
</protein>
<sequence length="112" mass="13677">MVRNMYWNWNGKNLLNFERCPLVLYEIYRKITVLLALNILSFKKLKRKSSGFENELGTFWYLYLQRVNFQNFFKNFKNAIVPIWNNLPIETTNVTNVNLFKNNYDKFKKHNK</sequence>